<gene>
    <name evidence="3" type="ORF">DSM100688_1171</name>
    <name evidence="4" type="ORF">GFD24_07880</name>
</gene>
<dbReference type="EMBL" id="WHZX01000005">
    <property type="protein sequence ID" value="NEG72117.1"/>
    <property type="molecule type" value="Genomic_DNA"/>
</dbReference>
<feature type="compositionally biased region" description="Basic and acidic residues" evidence="1">
    <location>
        <begin position="1"/>
        <end position="12"/>
    </location>
</feature>
<proteinExistence type="predicted"/>
<reference evidence="3 6" key="2">
    <citation type="submission" date="2019-10" db="EMBL/GenBank/DDBJ databases">
        <title>Characterization of the phylogenetic diversity of two novel species belonging to the genus Bifidobacterium: Bifidobacterium cebidarum sp. nov. and Bifidobacterium leontopitheci sp. nov.</title>
        <authorList>
            <person name="Lugli G.A."/>
            <person name="Duranti S."/>
            <person name="Milani C."/>
            <person name="Turroni F."/>
            <person name="Ventura M."/>
        </authorList>
    </citation>
    <scope>NUCLEOTIDE SEQUENCE [LARGE SCALE GENOMIC DNA]</scope>
    <source>
        <strain evidence="3 6">DSM 100688</strain>
    </source>
</reference>
<sequence length="376" mass="37537">MTNEQRDGRIEQGDQADQMAPADHIGQTVPMTVAADVPMSSDTGAAAADGPADASSAPVSDHAVDVPVTTVLPTAPTIALPVAHDAATTTALPVADNTAATTTLTVGDTTALPAAPTTALPVADDTVATVAMSGETAALHAVDDGTTTMLPAVEDRGTAETAMLPSVPDRGAADTVILSPAAGVDGETHAGDDVDDSAVLPSATDDTGTTGDADVAEMHDDAGADDSAEANGDAAVRAGDSADHAYAHAGIGDDSGMADDRAADAGVGADADTAVPPSQIPLYTAPPQSDPQPVAPTVIRKTGPSVATIVLGVCVLVLGVAGVVFGWYFPISWMASWTWTTDPRVFAAVGFAVFGGLMVLVAVIWALASMVRSRKP</sequence>
<protein>
    <submittedName>
        <fullName evidence="3">Uncharacterized protein</fullName>
    </submittedName>
</protein>
<dbReference type="RefSeq" id="WP_152358239.1">
    <property type="nucleotide sequence ID" value="NZ_WBSM01000005.1"/>
</dbReference>
<reference evidence="4 5" key="1">
    <citation type="submission" date="2019-10" db="EMBL/GenBank/DDBJ databases">
        <title>Bifidobacterium from non-human primates.</title>
        <authorList>
            <person name="Modesto M."/>
        </authorList>
    </citation>
    <scope>NUCLEOTIDE SEQUENCE [LARGE SCALE GENOMIC DNA]</scope>
    <source>
        <strain evidence="4 5">TREM</strain>
    </source>
</reference>
<feature type="transmembrane region" description="Helical" evidence="2">
    <location>
        <begin position="306"/>
        <end position="329"/>
    </location>
</feature>
<feature type="region of interest" description="Disordered" evidence="1">
    <location>
        <begin position="1"/>
        <end position="60"/>
    </location>
</feature>
<accession>A0A6L4X0Z0</accession>
<evidence type="ECO:0000256" key="2">
    <source>
        <dbReference type="SAM" id="Phobius"/>
    </source>
</evidence>
<feature type="compositionally biased region" description="Low complexity" evidence="1">
    <location>
        <begin position="203"/>
        <end position="213"/>
    </location>
</feature>
<keyword evidence="6" id="KW-1185">Reference proteome</keyword>
<keyword evidence="2" id="KW-0812">Transmembrane</keyword>
<feature type="compositionally biased region" description="Low complexity" evidence="1">
    <location>
        <begin position="40"/>
        <end position="60"/>
    </location>
</feature>
<organism evidence="3 6">
    <name type="scientific">Bifidobacterium ramosum</name>
    <dbReference type="NCBI Taxonomy" id="1798158"/>
    <lineage>
        <taxon>Bacteria</taxon>
        <taxon>Bacillati</taxon>
        <taxon>Actinomycetota</taxon>
        <taxon>Actinomycetes</taxon>
        <taxon>Bifidobacteriales</taxon>
        <taxon>Bifidobacteriaceae</taxon>
        <taxon>Bifidobacterium</taxon>
    </lineage>
</organism>
<name>A0A6L4X0Z0_9BIFI</name>
<dbReference type="Proteomes" id="UP000469943">
    <property type="component" value="Unassembled WGS sequence"/>
</dbReference>
<dbReference type="Proteomes" id="UP000482084">
    <property type="component" value="Unassembled WGS sequence"/>
</dbReference>
<evidence type="ECO:0000313" key="5">
    <source>
        <dbReference type="Proteomes" id="UP000469943"/>
    </source>
</evidence>
<evidence type="ECO:0000256" key="1">
    <source>
        <dbReference type="SAM" id="MobiDB-lite"/>
    </source>
</evidence>
<feature type="transmembrane region" description="Helical" evidence="2">
    <location>
        <begin position="345"/>
        <end position="368"/>
    </location>
</feature>
<evidence type="ECO:0000313" key="4">
    <source>
        <dbReference type="EMBL" id="NEG72117.1"/>
    </source>
</evidence>
<evidence type="ECO:0000313" key="3">
    <source>
        <dbReference type="EMBL" id="KAB8288061.1"/>
    </source>
</evidence>
<dbReference type="AlphaFoldDB" id="A0A6L4X0Z0"/>
<evidence type="ECO:0000313" key="6">
    <source>
        <dbReference type="Proteomes" id="UP000482084"/>
    </source>
</evidence>
<feature type="region of interest" description="Disordered" evidence="1">
    <location>
        <begin position="183"/>
        <end position="217"/>
    </location>
</feature>
<keyword evidence="2" id="KW-0472">Membrane</keyword>
<dbReference type="EMBL" id="WBSM01000005">
    <property type="protein sequence ID" value="KAB8288061.1"/>
    <property type="molecule type" value="Genomic_DNA"/>
</dbReference>
<keyword evidence="2" id="KW-1133">Transmembrane helix</keyword>
<feature type="region of interest" description="Disordered" evidence="1">
    <location>
        <begin position="252"/>
        <end position="271"/>
    </location>
</feature>
<comment type="caution">
    <text evidence="3">The sequence shown here is derived from an EMBL/GenBank/DDBJ whole genome shotgun (WGS) entry which is preliminary data.</text>
</comment>